<evidence type="ECO:0000313" key="3">
    <source>
        <dbReference type="Proteomes" id="UP000289792"/>
    </source>
</evidence>
<protein>
    <submittedName>
        <fullName evidence="2">Porin</fullName>
    </submittedName>
</protein>
<comment type="caution">
    <text evidence="2">The sequence shown here is derived from an EMBL/GenBank/DDBJ whole genome shotgun (WGS) entry which is preliminary data.</text>
</comment>
<dbReference type="Pfam" id="PF07396">
    <property type="entry name" value="Porin_O_P"/>
    <property type="match status" value="1"/>
</dbReference>
<dbReference type="EMBL" id="SDDZ01000001">
    <property type="protein sequence ID" value="RXJ52241.1"/>
    <property type="molecule type" value="Genomic_DNA"/>
</dbReference>
<feature type="chain" id="PRO_5020403081" evidence="1">
    <location>
        <begin position="21"/>
        <end position="400"/>
    </location>
</feature>
<dbReference type="Gene3D" id="2.40.160.10">
    <property type="entry name" value="Porin"/>
    <property type="match status" value="1"/>
</dbReference>
<feature type="signal peptide" evidence="1">
    <location>
        <begin position="1"/>
        <end position="20"/>
    </location>
</feature>
<dbReference type="InterPro" id="IPR010870">
    <property type="entry name" value="Porin_O/P"/>
</dbReference>
<dbReference type="SUPFAM" id="SSF56935">
    <property type="entry name" value="Porins"/>
    <property type="match status" value="1"/>
</dbReference>
<dbReference type="AlphaFoldDB" id="A0A4Q0XLY4"/>
<evidence type="ECO:0000313" key="2">
    <source>
        <dbReference type="EMBL" id="RXJ52241.1"/>
    </source>
</evidence>
<gene>
    <name evidence="2" type="ORF">ESZ48_00630</name>
</gene>
<organism evidence="2 3">
    <name type="scientific">Gelidibacter gilvus</name>
    <dbReference type="NCBI Taxonomy" id="59602"/>
    <lineage>
        <taxon>Bacteria</taxon>
        <taxon>Pseudomonadati</taxon>
        <taxon>Bacteroidota</taxon>
        <taxon>Flavobacteriia</taxon>
        <taxon>Flavobacteriales</taxon>
        <taxon>Flavobacteriaceae</taxon>
        <taxon>Gelidibacter</taxon>
    </lineage>
</organism>
<keyword evidence="3" id="KW-1185">Reference proteome</keyword>
<dbReference type="OrthoDB" id="5442696at2"/>
<accession>A0A4Q0XLY4</accession>
<keyword evidence="1" id="KW-0732">Signal</keyword>
<reference evidence="2 3" key="1">
    <citation type="submission" date="2019-01" db="EMBL/GenBank/DDBJ databases">
        <title>Genome sequence of the Antarctic species Gelidibacter gilvus ACAM 158(T).</title>
        <authorList>
            <person name="Bowman J.P."/>
        </authorList>
    </citation>
    <scope>NUCLEOTIDE SEQUENCE [LARGE SCALE GENOMIC DNA]</scope>
    <source>
        <strain evidence="2 3">IC158</strain>
    </source>
</reference>
<dbReference type="Proteomes" id="UP000289792">
    <property type="component" value="Unassembled WGS sequence"/>
</dbReference>
<dbReference type="InterPro" id="IPR023614">
    <property type="entry name" value="Porin_dom_sf"/>
</dbReference>
<sequence>MTFRPTLLVFFFVAFSVVHAQEVSAPKFGDGILNLKGKDSTWSMKVGMQMQFQAFAQWEEENASFTNGQTNFLIRRARLKLDGFVYSPKLTYKIAIGLANRDISGASEYTSNAPRYILDAVMKWNFHENFELWFGQTKLPGNREHLISSGNLQLVDRSPLNGNYNIDRDLGFQLRHHFKVSEKFVIKEAFALSQGEGRNITSGNLGGFQYTSRLELLPFGNFTKNGDYIGGDIYREDTPKLAFGVTYDFNNNAVKTRSNQGSYMVTDTGFFETNISTVFVDAMFKYQGFSLMAEYADRTATDPVAKNSDGTLTGDAVQIGNGLNFQAGYLFESNWEVSGRYTNIEFDKDITANNAQNQFTLGVSKYIIGHKLKVQSDVSYLAMNISNDQLMWRLQFGIHF</sequence>
<proteinExistence type="predicted"/>
<dbReference type="RefSeq" id="WP_129015378.1">
    <property type="nucleotide sequence ID" value="NZ_SDDZ01000001.1"/>
</dbReference>
<name>A0A4Q0XLY4_9FLAO</name>
<evidence type="ECO:0000256" key="1">
    <source>
        <dbReference type="SAM" id="SignalP"/>
    </source>
</evidence>